<organism evidence="2 3">
    <name type="scientific">Rhodovulum iodosum</name>
    <dbReference type="NCBI Taxonomy" id="68291"/>
    <lineage>
        <taxon>Bacteria</taxon>
        <taxon>Pseudomonadati</taxon>
        <taxon>Pseudomonadota</taxon>
        <taxon>Alphaproteobacteria</taxon>
        <taxon>Rhodobacterales</taxon>
        <taxon>Paracoccaceae</taxon>
        <taxon>Rhodovulum</taxon>
    </lineage>
</organism>
<dbReference type="PROSITE" id="PS51186">
    <property type="entry name" value="GNAT"/>
    <property type="match status" value="1"/>
</dbReference>
<feature type="domain" description="N-acetyltransferase" evidence="1">
    <location>
        <begin position="91"/>
        <end position="238"/>
    </location>
</feature>
<dbReference type="EMBL" id="JBEHHI010000001">
    <property type="protein sequence ID" value="MEX5727508.1"/>
    <property type="molecule type" value="Genomic_DNA"/>
</dbReference>
<reference evidence="2 3" key="1">
    <citation type="submission" date="2024-06" db="EMBL/GenBank/DDBJ databases">
        <title>Genome of Rhodovulum iodosum, a marine photoferrotroph.</title>
        <authorList>
            <person name="Bianchini G."/>
            <person name="Nikeleit V."/>
            <person name="Kappler A."/>
            <person name="Bryce C."/>
            <person name="Sanchez-Baracaldo P."/>
        </authorList>
    </citation>
    <scope>NUCLEOTIDE SEQUENCE [LARGE SCALE GENOMIC DNA]</scope>
    <source>
        <strain evidence="2 3">UT/N1</strain>
    </source>
</reference>
<dbReference type="CDD" id="cd04301">
    <property type="entry name" value="NAT_SF"/>
    <property type="match status" value="1"/>
</dbReference>
<proteinExistence type="predicted"/>
<dbReference type="SUPFAM" id="SSF55729">
    <property type="entry name" value="Acyl-CoA N-acyltransferases (Nat)"/>
    <property type="match status" value="1"/>
</dbReference>
<accession>A0ABV3XQX5</accession>
<keyword evidence="3" id="KW-1185">Reference proteome</keyword>
<name>A0ABV3XQX5_9RHOB</name>
<evidence type="ECO:0000313" key="2">
    <source>
        <dbReference type="EMBL" id="MEX5727508.1"/>
    </source>
</evidence>
<protein>
    <submittedName>
        <fullName evidence="2">GNAT superfamily N-acetyltransferase</fullName>
    </submittedName>
</protein>
<dbReference type="InterPro" id="IPR000182">
    <property type="entry name" value="GNAT_dom"/>
</dbReference>
<dbReference type="Pfam" id="PF00583">
    <property type="entry name" value="Acetyltransf_1"/>
    <property type="match status" value="1"/>
</dbReference>
<dbReference type="Gene3D" id="3.40.630.30">
    <property type="match status" value="1"/>
</dbReference>
<evidence type="ECO:0000313" key="3">
    <source>
        <dbReference type="Proteomes" id="UP001560019"/>
    </source>
</evidence>
<dbReference type="RefSeq" id="WP_125403117.1">
    <property type="nucleotide sequence ID" value="NZ_JBEHHI010000001.1"/>
</dbReference>
<comment type="caution">
    <text evidence="2">The sequence shown here is derived from an EMBL/GenBank/DDBJ whole genome shotgun (WGS) entry which is preliminary data.</text>
</comment>
<dbReference type="InterPro" id="IPR016181">
    <property type="entry name" value="Acyl_CoA_acyltransferase"/>
</dbReference>
<gene>
    <name evidence="2" type="ORF">Ga0609869_000861</name>
</gene>
<dbReference type="Proteomes" id="UP001560019">
    <property type="component" value="Unassembled WGS sequence"/>
</dbReference>
<evidence type="ECO:0000259" key="1">
    <source>
        <dbReference type="PROSITE" id="PS51186"/>
    </source>
</evidence>
<sequence length="238" mass="24936">MTETDWFAAIEATWPPAARQEVGPITVRDGQGGGKRVSAATVQGRVTEADLARAEDAMRALGQTPLYQIRGAQRPLDHALAARGYVRIDPVVVLAAPVAMLATAPPPPVSAFTMWPPLRIMEDIWAEGGIGPARLAVMGRVVGPKTALLGRQNDRAAGVAFAACHGPVALCHALEVAPAHRRQGVAGNLMRATALWAADAGAGILAALVTEENAAARALYASLGMAVVENYHYRILTA</sequence>